<accession>A0A537LL79</accession>
<dbReference type="EMBL" id="VBAI01000182">
    <property type="protein sequence ID" value="TMJ08730.1"/>
    <property type="molecule type" value="Genomic_DNA"/>
</dbReference>
<gene>
    <name evidence="2" type="ORF">E6G98_11445</name>
</gene>
<keyword evidence="1" id="KW-0812">Transmembrane</keyword>
<feature type="transmembrane region" description="Helical" evidence="1">
    <location>
        <begin position="58"/>
        <end position="76"/>
    </location>
</feature>
<evidence type="ECO:0000256" key="1">
    <source>
        <dbReference type="SAM" id="Phobius"/>
    </source>
</evidence>
<reference evidence="2 3" key="1">
    <citation type="journal article" date="2019" name="Nat. Microbiol.">
        <title>Mediterranean grassland soil C-N compound turnover is dependent on rainfall and depth, and is mediated by genomically divergent microorganisms.</title>
        <authorList>
            <person name="Diamond S."/>
            <person name="Andeer P.F."/>
            <person name="Li Z."/>
            <person name="Crits-Christoph A."/>
            <person name="Burstein D."/>
            <person name="Anantharaman K."/>
            <person name="Lane K.R."/>
            <person name="Thomas B.C."/>
            <person name="Pan C."/>
            <person name="Northen T.R."/>
            <person name="Banfield J.F."/>
        </authorList>
    </citation>
    <scope>NUCLEOTIDE SEQUENCE [LARGE SCALE GENOMIC DNA]</scope>
    <source>
        <strain evidence="2">NP_1</strain>
    </source>
</reference>
<evidence type="ECO:0000313" key="3">
    <source>
        <dbReference type="Proteomes" id="UP000315217"/>
    </source>
</evidence>
<dbReference type="AlphaFoldDB" id="A0A537LL79"/>
<organism evidence="2 3">
    <name type="scientific">Candidatus Segetimicrobium genomatis</name>
    <dbReference type="NCBI Taxonomy" id="2569760"/>
    <lineage>
        <taxon>Bacteria</taxon>
        <taxon>Bacillati</taxon>
        <taxon>Candidatus Sysuimicrobiota</taxon>
        <taxon>Candidatus Sysuimicrobiia</taxon>
        <taxon>Candidatus Sysuimicrobiales</taxon>
        <taxon>Candidatus Segetimicrobiaceae</taxon>
        <taxon>Candidatus Segetimicrobium</taxon>
    </lineage>
</organism>
<sequence>MAAQMQTSKPTGPGAAAVLAAGTGTFTIGLMASLAGASAGLNNALNWYGPTGPLSGKTGVGVVAWLLAWIILHAAWKSKNVNFGRAFNWALALVILGFLLTFPPVFGLFARE</sequence>
<comment type="caution">
    <text evidence="2">The sequence shown here is derived from an EMBL/GenBank/DDBJ whole genome shotgun (WGS) entry which is preliminary data.</text>
</comment>
<protein>
    <submittedName>
        <fullName evidence="2">Uncharacterized protein</fullName>
    </submittedName>
</protein>
<feature type="transmembrane region" description="Helical" evidence="1">
    <location>
        <begin position="12"/>
        <end position="38"/>
    </location>
</feature>
<evidence type="ECO:0000313" key="2">
    <source>
        <dbReference type="EMBL" id="TMJ08730.1"/>
    </source>
</evidence>
<name>A0A537LL79_9BACT</name>
<proteinExistence type="predicted"/>
<keyword evidence="1" id="KW-0472">Membrane</keyword>
<dbReference type="Proteomes" id="UP000315217">
    <property type="component" value="Unassembled WGS sequence"/>
</dbReference>
<feature type="transmembrane region" description="Helical" evidence="1">
    <location>
        <begin position="88"/>
        <end position="110"/>
    </location>
</feature>
<keyword evidence="1" id="KW-1133">Transmembrane helix</keyword>